<protein>
    <submittedName>
        <fullName evidence="1">MBL fold metallo-hydrolase</fullName>
    </submittedName>
</protein>
<evidence type="ECO:0000313" key="1">
    <source>
        <dbReference type="EMBL" id="NLW35974.1"/>
    </source>
</evidence>
<dbReference type="GO" id="GO:0016740">
    <property type="term" value="F:transferase activity"/>
    <property type="evidence" value="ECO:0007669"/>
    <property type="project" value="TreeGrafter"/>
</dbReference>
<accession>A0A971S1W6</accession>
<sequence length="60" mass="6758">MMKITVVVENFAEDKNVLGEYGLSVLVEDMGHRVLVDTGQGRVLFPNMQSLEIDPRSIEH</sequence>
<dbReference type="Proteomes" id="UP000777265">
    <property type="component" value="Unassembled WGS sequence"/>
</dbReference>
<dbReference type="PANTHER" id="PTHR13754:SF18">
    <property type="entry name" value="7,8-DIHYDROPTERIN-6-METHYL-4-(BETA-D-RIBOFURANOSYL)-AMINOBENZENE-5'-PHOSPHATE SYNTHASE"/>
    <property type="match status" value="1"/>
</dbReference>
<name>A0A971S1W6_9BACT</name>
<organism evidence="1 2">
    <name type="scientific">Syntrophorhabdus aromaticivorans</name>
    <dbReference type="NCBI Taxonomy" id="328301"/>
    <lineage>
        <taxon>Bacteria</taxon>
        <taxon>Pseudomonadati</taxon>
        <taxon>Thermodesulfobacteriota</taxon>
        <taxon>Syntrophorhabdia</taxon>
        <taxon>Syntrophorhabdales</taxon>
        <taxon>Syntrophorhabdaceae</taxon>
        <taxon>Syntrophorhabdus</taxon>
    </lineage>
</organism>
<dbReference type="InterPro" id="IPR052926">
    <property type="entry name" value="Metallo-beta-lactamase_dom"/>
</dbReference>
<dbReference type="Gene3D" id="3.60.15.10">
    <property type="entry name" value="Ribonuclease Z/Hydroxyacylglutathione hydrolase-like"/>
    <property type="match status" value="1"/>
</dbReference>
<dbReference type="SUPFAM" id="SSF56281">
    <property type="entry name" value="Metallo-hydrolase/oxidoreductase"/>
    <property type="match status" value="1"/>
</dbReference>
<comment type="caution">
    <text evidence="1">The sequence shown here is derived from an EMBL/GenBank/DDBJ whole genome shotgun (WGS) entry which is preliminary data.</text>
</comment>
<evidence type="ECO:0000313" key="2">
    <source>
        <dbReference type="Proteomes" id="UP000777265"/>
    </source>
</evidence>
<reference evidence="1" key="2">
    <citation type="submission" date="2020-01" db="EMBL/GenBank/DDBJ databases">
        <authorList>
            <person name="Campanaro S."/>
        </authorList>
    </citation>
    <scope>NUCLEOTIDE SEQUENCE</scope>
    <source>
        <strain evidence="1">AS06rmzACSIP_7</strain>
    </source>
</reference>
<feature type="non-terminal residue" evidence="1">
    <location>
        <position position="60"/>
    </location>
</feature>
<dbReference type="EMBL" id="JAAYEE010000194">
    <property type="protein sequence ID" value="NLW35974.1"/>
    <property type="molecule type" value="Genomic_DNA"/>
</dbReference>
<dbReference type="PANTHER" id="PTHR13754">
    <property type="entry name" value="METALLO-BETA-LACTAMASE SUPERFAMILY PROTEIN"/>
    <property type="match status" value="1"/>
</dbReference>
<proteinExistence type="predicted"/>
<dbReference type="InterPro" id="IPR036866">
    <property type="entry name" value="RibonucZ/Hydroxyglut_hydro"/>
</dbReference>
<reference evidence="1" key="1">
    <citation type="journal article" date="2020" name="Biotechnol. Biofuels">
        <title>New insights from the biogas microbiome by comprehensive genome-resolved metagenomics of nearly 1600 species originating from multiple anaerobic digesters.</title>
        <authorList>
            <person name="Campanaro S."/>
            <person name="Treu L."/>
            <person name="Rodriguez-R L.M."/>
            <person name="Kovalovszki A."/>
            <person name="Ziels R.M."/>
            <person name="Maus I."/>
            <person name="Zhu X."/>
            <person name="Kougias P.G."/>
            <person name="Basile A."/>
            <person name="Luo G."/>
            <person name="Schluter A."/>
            <person name="Konstantinidis K.T."/>
            <person name="Angelidaki I."/>
        </authorList>
    </citation>
    <scope>NUCLEOTIDE SEQUENCE</scope>
    <source>
        <strain evidence="1">AS06rmzACSIP_7</strain>
    </source>
</reference>
<dbReference type="AlphaFoldDB" id="A0A971S1W6"/>
<gene>
    <name evidence="1" type="ORF">GXY80_10920</name>
</gene>